<protein>
    <submittedName>
        <fullName evidence="1">Uncharacterized protein</fullName>
    </submittedName>
</protein>
<proteinExistence type="predicted"/>
<evidence type="ECO:0000313" key="2">
    <source>
        <dbReference type="Proteomes" id="UP001201163"/>
    </source>
</evidence>
<dbReference type="Proteomes" id="UP001201163">
    <property type="component" value="Unassembled WGS sequence"/>
</dbReference>
<keyword evidence="2" id="KW-1185">Reference proteome</keyword>
<accession>A0AAD4LGD0</accession>
<organism evidence="1 2">
    <name type="scientific">Lactarius akahatsu</name>
    <dbReference type="NCBI Taxonomy" id="416441"/>
    <lineage>
        <taxon>Eukaryota</taxon>
        <taxon>Fungi</taxon>
        <taxon>Dikarya</taxon>
        <taxon>Basidiomycota</taxon>
        <taxon>Agaricomycotina</taxon>
        <taxon>Agaricomycetes</taxon>
        <taxon>Russulales</taxon>
        <taxon>Russulaceae</taxon>
        <taxon>Lactarius</taxon>
    </lineage>
</organism>
<reference evidence="1" key="1">
    <citation type="submission" date="2022-01" db="EMBL/GenBank/DDBJ databases">
        <title>Comparative genomics reveals a dynamic genome evolution in the ectomycorrhizal milk-cap (Lactarius) mushrooms.</title>
        <authorList>
            <consortium name="DOE Joint Genome Institute"/>
            <person name="Lebreton A."/>
            <person name="Tang N."/>
            <person name="Kuo A."/>
            <person name="LaButti K."/>
            <person name="Drula E."/>
            <person name="Barry K."/>
            <person name="Clum A."/>
            <person name="Lipzen A."/>
            <person name="Mousain D."/>
            <person name="Ng V."/>
            <person name="Wang R."/>
            <person name="Wang X."/>
            <person name="Dai Y."/>
            <person name="Henrissat B."/>
            <person name="Grigoriev I.V."/>
            <person name="Guerin-Laguette A."/>
            <person name="Yu F."/>
            <person name="Martin F.M."/>
        </authorList>
    </citation>
    <scope>NUCLEOTIDE SEQUENCE</scope>
    <source>
        <strain evidence="1">QP</strain>
    </source>
</reference>
<dbReference type="AlphaFoldDB" id="A0AAD4LGD0"/>
<name>A0AAD4LGD0_9AGAM</name>
<evidence type="ECO:0000313" key="1">
    <source>
        <dbReference type="EMBL" id="KAH8990786.1"/>
    </source>
</evidence>
<dbReference type="EMBL" id="JAKELL010000029">
    <property type="protein sequence ID" value="KAH8990786.1"/>
    <property type="molecule type" value="Genomic_DNA"/>
</dbReference>
<comment type="caution">
    <text evidence="1">The sequence shown here is derived from an EMBL/GenBank/DDBJ whole genome shotgun (WGS) entry which is preliminary data.</text>
</comment>
<gene>
    <name evidence="1" type="ORF">EDB92DRAFT_1816589</name>
</gene>
<sequence>MSDSPPPYVPGKSSFTRFLNWTMPAVGVPIEQLRPDPTYVQLILGAVYDIRICQEIFDGWATQLDKLRTKKFEERERVLRHHLTLLREDVGYCSRATDAILLCHAQFAYLMAQRIDDASRSWLKGLKYGQDTTRLANDINKASRLLSQHVAHMQGNLKSFVSALEKMEVQKKSSTARRILGWLKYLFNALASIFALGSFVSPFLHSVAPGLSLIAPAASTLWKAAAAFCGQASEIRAGKESESIESVLLFLKDIVPKEAHIAQKSLARFDEALLVMGLEARMKTGRRVALRGPNPDLTAVAQEWRKIAKQYQSMLPDDEDPDG</sequence>